<dbReference type="PANTHER" id="PTHR11452">
    <property type="entry name" value="ALPHA-GALACTOSIDASE/ALPHA-N-ACETYLGALACTOSAMINIDASE"/>
    <property type="match status" value="1"/>
</dbReference>
<keyword evidence="5" id="KW-1015">Disulfide bond</keyword>
<evidence type="ECO:0000256" key="4">
    <source>
        <dbReference type="ARBA" id="ARBA00023295"/>
    </source>
</evidence>
<proteinExistence type="inferred from homology"/>
<evidence type="ECO:0000313" key="9">
    <source>
        <dbReference type="Proteomes" id="UP001596018"/>
    </source>
</evidence>
<dbReference type="Proteomes" id="UP001596018">
    <property type="component" value="Unassembled WGS sequence"/>
</dbReference>
<gene>
    <name evidence="8" type="ORF">ACFPK0_00965</name>
</gene>
<feature type="signal peptide" evidence="6">
    <location>
        <begin position="1"/>
        <end position="22"/>
    </location>
</feature>
<evidence type="ECO:0000256" key="3">
    <source>
        <dbReference type="ARBA" id="ARBA00022801"/>
    </source>
</evidence>
<sequence length="448" mass="48773">MLKTLWRIAGAAALAVAAQAQAQQATLSPTPPMGWNSWDSYGLTIDEAQYRANVDVLATRLKAAGYQYAVVDEGWYLANPQDASKPETLHYRIDANGRYEPALNRFATATGAAGFKPLADYVHAQGLKFGIHIIRGITKQAVAGNLPIAGSAFHAVDAADTGDTCPWNPDNFGVKDNAAGQAWYDSLMRQYASWDVDYIKVDCIASHPYKGDEIRMIHRAIVKTGRPMILSLSPGPAPLEQAAELGRNAQLWRISNDVWDHWEDNGEWSQNVKAQFAVIASWASHVKPGNWPDADMLPLGWLGPVPGEGKPRTTRLTRDEQRTLVTLWSIARSPLFFGGNLTKLDDWTQALLTNPTVIAMDQRGEGQRLAGQDGAVIAWTSHADGADYLALFNTSDTATTVKAGFAKYGLAQGSYSVRDVWGARSLGKLAAVNHAVAAHGVLLLELRR</sequence>
<protein>
    <recommendedName>
        <fullName evidence="5">Alpha-galactosidase</fullName>
        <ecNumber evidence="5">3.2.1.22</ecNumber>
    </recommendedName>
    <alternativeName>
        <fullName evidence="5">Melibiase</fullName>
    </alternativeName>
</protein>
<dbReference type="PRINTS" id="PR00740">
    <property type="entry name" value="GLHYDRLASE27"/>
</dbReference>
<dbReference type="EMBL" id="JBHSMM010000001">
    <property type="protein sequence ID" value="MFC5438576.1"/>
    <property type="molecule type" value="Genomic_DNA"/>
</dbReference>
<dbReference type="SUPFAM" id="SSF51445">
    <property type="entry name" value="(Trans)glycosidases"/>
    <property type="match status" value="1"/>
</dbReference>
<accession>A0ABW0JSH6</accession>
<dbReference type="PANTHER" id="PTHR11452:SF42">
    <property type="entry name" value="ALPHA-GALACTOSIDASE"/>
    <property type="match status" value="1"/>
</dbReference>
<keyword evidence="3 5" id="KW-0378">Hydrolase</keyword>
<keyword evidence="2 6" id="KW-0732">Signal</keyword>
<dbReference type="InterPro" id="IPR041233">
    <property type="entry name" value="Melibiase_C"/>
</dbReference>
<dbReference type="EC" id="3.2.1.22" evidence="5"/>
<keyword evidence="9" id="KW-1185">Reference proteome</keyword>
<comment type="catalytic activity">
    <reaction evidence="5">
        <text>Hydrolysis of terminal, non-reducing alpha-D-galactose residues in alpha-D-galactosides, including galactose oligosaccharides, galactomannans and galactolipids.</text>
        <dbReference type="EC" id="3.2.1.22"/>
    </reaction>
</comment>
<dbReference type="InterPro" id="IPR017853">
    <property type="entry name" value="GH"/>
</dbReference>
<feature type="domain" description="Alpha galactosidase C-terminal" evidence="7">
    <location>
        <begin position="377"/>
        <end position="446"/>
    </location>
</feature>
<dbReference type="Pfam" id="PF17801">
    <property type="entry name" value="Melibiase_C"/>
    <property type="match status" value="1"/>
</dbReference>
<evidence type="ECO:0000313" key="8">
    <source>
        <dbReference type="EMBL" id="MFC5438576.1"/>
    </source>
</evidence>
<dbReference type="CDD" id="cd14792">
    <property type="entry name" value="GH27"/>
    <property type="match status" value="1"/>
</dbReference>
<dbReference type="InterPro" id="IPR002241">
    <property type="entry name" value="Glyco_hydro_27"/>
</dbReference>
<evidence type="ECO:0000256" key="5">
    <source>
        <dbReference type="RuleBase" id="RU361168"/>
    </source>
</evidence>
<dbReference type="GO" id="GO:0016798">
    <property type="term" value="F:hydrolase activity, acting on glycosyl bonds"/>
    <property type="evidence" value="ECO:0007669"/>
    <property type="project" value="UniProtKB-KW"/>
</dbReference>
<name>A0ABW0JSH6_9GAMM</name>
<comment type="similarity">
    <text evidence="1 5">Belongs to the glycosyl hydrolase 27 family.</text>
</comment>
<dbReference type="InterPro" id="IPR013785">
    <property type="entry name" value="Aldolase_TIM"/>
</dbReference>
<evidence type="ECO:0000256" key="6">
    <source>
        <dbReference type="SAM" id="SignalP"/>
    </source>
</evidence>
<dbReference type="Gene3D" id="2.60.40.1180">
    <property type="entry name" value="Golgi alpha-mannosidase II"/>
    <property type="match status" value="1"/>
</dbReference>
<reference evidence="9" key="1">
    <citation type="journal article" date="2019" name="Int. J. Syst. Evol. Microbiol.">
        <title>The Global Catalogue of Microorganisms (GCM) 10K type strain sequencing project: providing services to taxonomists for standard genome sequencing and annotation.</title>
        <authorList>
            <consortium name="The Broad Institute Genomics Platform"/>
            <consortium name="The Broad Institute Genome Sequencing Center for Infectious Disease"/>
            <person name="Wu L."/>
            <person name="Ma J."/>
        </authorList>
    </citation>
    <scope>NUCLEOTIDE SEQUENCE [LARGE SCALE GENOMIC DNA]</scope>
    <source>
        <strain evidence="9">KACC 12822</strain>
    </source>
</reference>
<dbReference type="Pfam" id="PF16499">
    <property type="entry name" value="Melibiase_2"/>
    <property type="match status" value="2"/>
</dbReference>
<evidence type="ECO:0000256" key="2">
    <source>
        <dbReference type="ARBA" id="ARBA00022729"/>
    </source>
</evidence>
<dbReference type="InterPro" id="IPR013780">
    <property type="entry name" value="Glyco_hydro_b"/>
</dbReference>
<evidence type="ECO:0000256" key="1">
    <source>
        <dbReference type="ARBA" id="ARBA00009743"/>
    </source>
</evidence>
<keyword evidence="4 5" id="KW-0326">Glycosidase</keyword>
<dbReference type="SUPFAM" id="SSF51011">
    <property type="entry name" value="Glycosyl hydrolase domain"/>
    <property type="match status" value="1"/>
</dbReference>
<feature type="chain" id="PRO_5045849852" description="Alpha-galactosidase" evidence="6">
    <location>
        <begin position="23"/>
        <end position="448"/>
    </location>
</feature>
<organism evidence="8 9">
    <name type="scientific">Rhodanobacter ginsenosidimutans</name>
    <dbReference type="NCBI Taxonomy" id="490571"/>
    <lineage>
        <taxon>Bacteria</taxon>
        <taxon>Pseudomonadati</taxon>
        <taxon>Pseudomonadota</taxon>
        <taxon>Gammaproteobacteria</taxon>
        <taxon>Lysobacterales</taxon>
        <taxon>Rhodanobacteraceae</taxon>
        <taxon>Rhodanobacter</taxon>
    </lineage>
</organism>
<dbReference type="Gene3D" id="3.20.20.70">
    <property type="entry name" value="Aldolase class I"/>
    <property type="match status" value="1"/>
</dbReference>
<dbReference type="RefSeq" id="WP_377337732.1">
    <property type="nucleotide sequence ID" value="NZ_JALBWS010000015.1"/>
</dbReference>
<comment type="caution">
    <text evidence="8">The sequence shown here is derived from an EMBL/GenBank/DDBJ whole genome shotgun (WGS) entry which is preliminary data.</text>
</comment>
<evidence type="ECO:0000259" key="7">
    <source>
        <dbReference type="Pfam" id="PF17801"/>
    </source>
</evidence>